<keyword evidence="3 5" id="KW-0732">Signal</keyword>
<proteinExistence type="predicted"/>
<reference evidence="8 9" key="1">
    <citation type="submission" date="2022-01" db="EMBL/GenBank/DDBJ databases">
        <title>A high-quality chromosome-level genome assembly of rohu carp, Labeo rohita.</title>
        <authorList>
            <person name="Arick M.A. II"/>
            <person name="Hsu C.-Y."/>
            <person name="Magbanua Z."/>
            <person name="Pechanova O."/>
            <person name="Grover C."/>
            <person name="Miller E."/>
            <person name="Thrash A."/>
            <person name="Ezzel L."/>
            <person name="Alam S."/>
            <person name="Benzie J."/>
            <person name="Hamilton M."/>
            <person name="Karsi A."/>
            <person name="Lawrence M.L."/>
            <person name="Peterson D.G."/>
        </authorList>
    </citation>
    <scope>NUCLEOTIDE SEQUENCE [LARGE SCALE GENOMIC DNA]</scope>
    <source>
        <strain evidence="9">BAU-BD-2019</strain>
        <tissue evidence="8">Blood</tissue>
    </source>
</reference>
<evidence type="ECO:0000259" key="6">
    <source>
        <dbReference type="Pfam" id="PF21479"/>
    </source>
</evidence>
<accession>A0ABQ8MZE0</accession>
<evidence type="ECO:0000256" key="2">
    <source>
        <dbReference type="ARBA" id="ARBA00022525"/>
    </source>
</evidence>
<feature type="region of interest" description="Disordered" evidence="4">
    <location>
        <begin position="33"/>
        <end position="53"/>
    </location>
</feature>
<feature type="chain" id="PRO_5045986093" evidence="5">
    <location>
        <begin position="28"/>
        <end position="283"/>
    </location>
</feature>
<feature type="domain" description="Dickkopf-related protein 1/2/4 C-terminal subdomain 2" evidence="6">
    <location>
        <begin position="235"/>
        <end position="282"/>
    </location>
</feature>
<dbReference type="InterPro" id="IPR048500">
    <property type="entry name" value="DIKK1/2/4_C-subdom1"/>
</dbReference>
<evidence type="ECO:0000256" key="5">
    <source>
        <dbReference type="SAM" id="SignalP"/>
    </source>
</evidence>
<dbReference type="InterPro" id="IPR039863">
    <property type="entry name" value="DKK1-4"/>
</dbReference>
<organism evidence="8 9">
    <name type="scientific">Labeo rohita</name>
    <name type="common">Indian major carp</name>
    <name type="synonym">Cyprinus rohita</name>
    <dbReference type="NCBI Taxonomy" id="84645"/>
    <lineage>
        <taxon>Eukaryota</taxon>
        <taxon>Metazoa</taxon>
        <taxon>Chordata</taxon>
        <taxon>Craniata</taxon>
        <taxon>Vertebrata</taxon>
        <taxon>Euteleostomi</taxon>
        <taxon>Actinopterygii</taxon>
        <taxon>Neopterygii</taxon>
        <taxon>Teleostei</taxon>
        <taxon>Ostariophysi</taxon>
        <taxon>Cypriniformes</taxon>
        <taxon>Cyprinidae</taxon>
        <taxon>Labeoninae</taxon>
        <taxon>Labeonini</taxon>
        <taxon>Labeo</taxon>
    </lineage>
</organism>
<evidence type="ECO:0000313" key="9">
    <source>
        <dbReference type="Proteomes" id="UP000830375"/>
    </source>
</evidence>
<keyword evidence="9" id="KW-1185">Reference proteome</keyword>
<feature type="domain" description="Dickkopf-related protein 1/2/4 C-terminal subdomain 1" evidence="7">
    <location>
        <begin position="214"/>
        <end position="232"/>
    </location>
</feature>
<dbReference type="CDD" id="cd23273">
    <property type="entry name" value="Dkk2_Cys2"/>
    <property type="match status" value="1"/>
</dbReference>
<dbReference type="Pfam" id="PF21479">
    <property type="entry name" value="DIKK1-2-4_C-subdom2"/>
    <property type="match status" value="1"/>
</dbReference>
<evidence type="ECO:0000256" key="4">
    <source>
        <dbReference type="SAM" id="MobiDB-lite"/>
    </source>
</evidence>
<dbReference type="Pfam" id="PF21481">
    <property type="entry name" value="DIKK1-2-4_C-subdom1"/>
    <property type="match status" value="1"/>
</dbReference>
<protein>
    <submittedName>
        <fullName evidence="8">Dickkopf-related protein 2</fullName>
    </submittedName>
</protein>
<evidence type="ECO:0000256" key="3">
    <source>
        <dbReference type="ARBA" id="ARBA00022729"/>
    </source>
</evidence>
<dbReference type="Gene3D" id="2.10.80.10">
    <property type="entry name" value="Lipase, subunit A"/>
    <property type="match status" value="1"/>
</dbReference>
<dbReference type="PANTHER" id="PTHR12113">
    <property type="entry name" value="DICKKOPF3-LIKE 3"/>
    <property type="match status" value="1"/>
</dbReference>
<feature type="compositionally biased region" description="Polar residues" evidence="4">
    <location>
        <begin position="33"/>
        <end position="51"/>
    </location>
</feature>
<evidence type="ECO:0000259" key="7">
    <source>
        <dbReference type="Pfam" id="PF21481"/>
    </source>
</evidence>
<dbReference type="InterPro" id="IPR048499">
    <property type="entry name" value="DIKK1/2/4_C-subdom2"/>
</dbReference>
<keyword evidence="2" id="KW-0964">Secreted</keyword>
<evidence type="ECO:0000313" key="8">
    <source>
        <dbReference type="EMBL" id="KAI2668200.1"/>
    </source>
</evidence>
<evidence type="ECO:0000256" key="1">
    <source>
        <dbReference type="ARBA" id="ARBA00004613"/>
    </source>
</evidence>
<sequence length="283" mass="30838">MLNVSRSRSFWMLMLIIAVVRMGETQATESEAQVNSIKSLEPQSAATNRSSGIPKKGNIPAQLLKCFLSSPLTLKDMVKIITQAPNKSPTLAFTQLLQIRQARETATQFHTSVLKGTSRIRGIHAAVITNALWERTATVLNTRRPAASPAAGERSAATETACAAPAIAAATISASRSQSVSCPHTSHLWRSTTSFPSKTKAGGGTANLMPRSLSKGYCCARHFWTKICKPVLRQGEVCTKQRKKGSHNLEIFQRCDCAKGLACKVWKDATSFSRSRLHVCQRI</sequence>
<dbReference type="InterPro" id="IPR047302">
    <property type="entry name" value="Dkk2_Cys2"/>
</dbReference>
<feature type="signal peptide" evidence="5">
    <location>
        <begin position="1"/>
        <end position="27"/>
    </location>
</feature>
<gene>
    <name evidence="8" type="ORF">H4Q32_004866</name>
</gene>
<comment type="subcellular location">
    <subcellularLocation>
        <location evidence="1">Secreted</location>
    </subcellularLocation>
</comment>
<dbReference type="EMBL" id="JACTAM010000001">
    <property type="protein sequence ID" value="KAI2668200.1"/>
    <property type="molecule type" value="Genomic_DNA"/>
</dbReference>
<comment type="caution">
    <text evidence="8">The sequence shown here is derived from an EMBL/GenBank/DDBJ whole genome shotgun (WGS) entry which is preliminary data.</text>
</comment>
<dbReference type="PANTHER" id="PTHR12113:SF12">
    <property type="entry name" value="DICKKOPF-RELATED PROTEIN 2"/>
    <property type="match status" value="1"/>
</dbReference>
<dbReference type="Proteomes" id="UP000830375">
    <property type="component" value="Unassembled WGS sequence"/>
</dbReference>
<name>A0ABQ8MZE0_LABRO</name>